<proteinExistence type="predicted"/>
<evidence type="ECO:0000313" key="2">
    <source>
        <dbReference type="Proteomes" id="UP000828390"/>
    </source>
</evidence>
<dbReference type="Proteomes" id="UP000828390">
    <property type="component" value="Unassembled WGS sequence"/>
</dbReference>
<sequence>MNSRNIKKEIRKHKQVNVKLAFPLTRGGISVHVDNEEDRQKLITDWPEGAFNTEKSQLNAHNIVPKPICVFKNVPTTATEENIALQVKNLLQYKPNTDD</sequence>
<reference evidence="1" key="1">
    <citation type="journal article" date="2019" name="bioRxiv">
        <title>The Genome of the Zebra Mussel, Dreissena polymorpha: A Resource for Invasive Species Research.</title>
        <authorList>
            <person name="McCartney M.A."/>
            <person name="Auch B."/>
            <person name="Kono T."/>
            <person name="Mallez S."/>
            <person name="Zhang Y."/>
            <person name="Obille A."/>
            <person name="Becker A."/>
            <person name="Abrahante J.E."/>
            <person name="Garbe J."/>
            <person name="Badalamenti J.P."/>
            <person name="Herman A."/>
            <person name="Mangelson H."/>
            <person name="Liachko I."/>
            <person name="Sullivan S."/>
            <person name="Sone E.D."/>
            <person name="Koren S."/>
            <person name="Silverstein K.A.T."/>
            <person name="Beckman K.B."/>
            <person name="Gohl D.M."/>
        </authorList>
    </citation>
    <scope>NUCLEOTIDE SEQUENCE</scope>
    <source>
        <strain evidence="1">Duluth1</strain>
        <tissue evidence="1">Whole animal</tissue>
    </source>
</reference>
<name>A0A9D4RTG9_DREPO</name>
<dbReference type="EMBL" id="JAIWYP010000001">
    <property type="protein sequence ID" value="KAH3880424.1"/>
    <property type="molecule type" value="Genomic_DNA"/>
</dbReference>
<protein>
    <submittedName>
        <fullName evidence="1">Uncharacterized protein</fullName>
    </submittedName>
</protein>
<gene>
    <name evidence="1" type="ORF">DPMN_004338</name>
</gene>
<evidence type="ECO:0000313" key="1">
    <source>
        <dbReference type="EMBL" id="KAH3880424.1"/>
    </source>
</evidence>
<comment type="caution">
    <text evidence="1">The sequence shown here is derived from an EMBL/GenBank/DDBJ whole genome shotgun (WGS) entry which is preliminary data.</text>
</comment>
<organism evidence="1 2">
    <name type="scientific">Dreissena polymorpha</name>
    <name type="common">Zebra mussel</name>
    <name type="synonym">Mytilus polymorpha</name>
    <dbReference type="NCBI Taxonomy" id="45954"/>
    <lineage>
        <taxon>Eukaryota</taxon>
        <taxon>Metazoa</taxon>
        <taxon>Spiralia</taxon>
        <taxon>Lophotrochozoa</taxon>
        <taxon>Mollusca</taxon>
        <taxon>Bivalvia</taxon>
        <taxon>Autobranchia</taxon>
        <taxon>Heteroconchia</taxon>
        <taxon>Euheterodonta</taxon>
        <taxon>Imparidentia</taxon>
        <taxon>Neoheterodontei</taxon>
        <taxon>Myida</taxon>
        <taxon>Dreissenoidea</taxon>
        <taxon>Dreissenidae</taxon>
        <taxon>Dreissena</taxon>
    </lineage>
</organism>
<accession>A0A9D4RTG9</accession>
<dbReference type="AlphaFoldDB" id="A0A9D4RTG9"/>
<reference evidence="1" key="2">
    <citation type="submission" date="2020-11" db="EMBL/GenBank/DDBJ databases">
        <authorList>
            <person name="McCartney M.A."/>
            <person name="Auch B."/>
            <person name="Kono T."/>
            <person name="Mallez S."/>
            <person name="Becker A."/>
            <person name="Gohl D.M."/>
            <person name="Silverstein K.A.T."/>
            <person name="Koren S."/>
            <person name="Bechman K.B."/>
            <person name="Herman A."/>
            <person name="Abrahante J.E."/>
            <person name="Garbe J."/>
        </authorList>
    </citation>
    <scope>NUCLEOTIDE SEQUENCE</scope>
    <source>
        <strain evidence="1">Duluth1</strain>
        <tissue evidence="1">Whole animal</tissue>
    </source>
</reference>
<keyword evidence="2" id="KW-1185">Reference proteome</keyword>